<dbReference type="PANTHER" id="PTHR30086">
    <property type="entry name" value="ARGININE EXPORTER PROTEIN ARGO"/>
    <property type="match status" value="1"/>
</dbReference>
<evidence type="ECO:0000256" key="3">
    <source>
        <dbReference type="ARBA" id="ARBA00022692"/>
    </source>
</evidence>
<dbReference type="EnsemblPlants" id="KEH15232">
    <property type="protein sequence ID" value="KEH15232"/>
    <property type="gene ID" value="MTR_1685s0010"/>
</dbReference>
<evidence type="ECO:0000256" key="7">
    <source>
        <dbReference type="SAM" id="Phobius"/>
    </source>
</evidence>
<dbReference type="Pfam" id="PF01810">
    <property type="entry name" value="LysE"/>
    <property type="match status" value="1"/>
</dbReference>
<keyword evidence="2" id="KW-1003">Cell membrane</keyword>
<comment type="subcellular location">
    <subcellularLocation>
        <location evidence="1">Cell membrane</location>
        <topology evidence="1">Multi-pass membrane protein</topology>
    </subcellularLocation>
</comment>
<keyword evidence="5 7" id="KW-0472">Membrane</keyword>
<name>A0A072TCU0_MEDTR</name>
<dbReference type="Proteomes" id="UP000002051">
    <property type="component" value="Unassembled WGS sequence"/>
</dbReference>
<evidence type="ECO:0000256" key="5">
    <source>
        <dbReference type="ARBA" id="ARBA00023136"/>
    </source>
</evidence>
<keyword evidence="4 7" id="KW-1133">Transmembrane helix</keyword>
<evidence type="ECO:0000256" key="1">
    <source>
        <dbReference type="ARBA" id="ARBA00004651"/>
    </source>
</evidence>
<reference evidence="9" key="3">
    <citation type="submission" date="2015-06" db="UniProtKB">
        <authorList>
            <consortium name="EnsemblPlants"/>
        </authorList>
    </citation>
    <scope>IDENTIFICATION</scope>
    <source>
        <strain evidence="9">cv. Jemalong A17</strain>
    </source>
</reference>
<evidence type="ECO:0000256" key="2">
    <source>
        <dbReference type="ARBA" id="ARBA00022475"/>
    </source>
</evidence>
<protein>
    <submittedName>
        <fullName evidence="8">LysE type translocator family protein</fullName>
    </submittedName>
</protein>
<dbReference type="GO" id="GO:0006865">
    <property type="term" value="P:amino acid transport"/>
    <property type="evidence" value="ECO:0000318"/>
    <property type="project" value="GO_Central"/>
</dbReference>
<feature type="transmembrane region" description="Helical" evidence="7">
    <location>
        <begin position="91"/>
        <end position="117"/>
    </location>
</feature>
<organism evidence="8 10">
    <name type="scientific">Medicago truncatula</name>
    <name type="common">Barrel medic</name>
    <name type="synonym">Medicago tribuloides</name>
    <dbReference type="NCBI Taxonomy" id="3880"/>
    <lineage>
        <taxon>Eukaryota</taxon>
        <taxon>Viridiplantae</taxon>
        <taxon>Streptophyta</taxon>
        <taxon>Embryophyta</taxon>
        <taxon>Tracheophyta</taxon>
        <taxon>Spermatophyta</taxon>
        <taxon>Magnoliopsida</taxon>
        <taxon>eudicotyledons</taxon>
        <taxon>Gunneridae</taxon>
        <taxon>Pentapetalae</taxon>
        <taxon>rosids</taxon>
        <taxon>fabids</taxon>
        <taxon>Fabales</taxon>
        <taxon>Fabaceae</taxon>
        <taxon>Papilionoideae</taxon>
        <taxon>50 kb inversion clade</taxon>
        <taxon>NPAAA clade</taxon>
        <taxon>Hologalegina</taxon>
        <taxon>IRL clade</taxon>
        <taxon>Trifolieae</taxon>
        <taxon>Medicago</taxon>
    </lineage>
</organism>
<evidence type="ECO:0000256" key="4">
    <source>
        <dbReference type="ARBA" id="ARBA00022989"/>
    </source>
</evidence>
<evidence type="ECO:0000313" key="9">
    <source>
        <dbReference type="EnsemblPlants" id="KEH15232"/>
    </source>
</evidence>
<evidence type="ECO:0000256" key="6">
    <source>
        <dbReference type="SAM" id="MobiDB-lite"/>
    </source>
</evidence>
<feature type="region of interest" description="Disordered" evidence="6">
    <location>
        <begin position="1"/>
        <end position="20"/>
    </location>
</feature>
<evidence type="ECO:0000313" key="10">
    <source>
        <dbReference type="Proteomes" id="UP000002051"/>
    </source>
</evidence>
<dbReference type="InterPro" id="IPR001123">
    <property type="entry name" value="LeuE-type"/>
</dbReference>
<dbReference type="HOGENOM" id="CLU_738454_0_0_1"/>
<keyword evidence="3 7" id="KW-0812">Transmembrane</keyword>
<dbReference type="GO" id="GO:0015171">
    <property type="term" value="F:amino acid transmembrane transporter activity"/>
    <property type="evidence" value="ECO:0000318"/>
    <property type="project" value="GO_Central"/>
</dbReference>
<gene>
    <name evidence="8" type="ORF">MTR_1685s0010</name>
</gene>
<dbReference type="PANTHER" id="PTHR30086:SF20">
    <property type="entry name" value="ARGININE EXPORTER PROTEIN ARGO-RELATED"/>
    <property type="match status" value="1"/>
</dbReference>
<dbReference type="GO" id="GO:0005886">
    <property type="term" value="C:plasma membrane"/>
    <property type="evidence" value="ECO:0000318"/>
    <property type="project" value="GO_Central"/>
</dbReference>
<feature type="transmembrane region" description="Helical" evidence="7">
    <location>
        <begin position="55"/>
        <end position="79"/>
    </location>
</feature>
<sequence length="375" mass="41451">MSRNRRAGLGANMRSSTVRMRRHCSRTPAAARAAEDGDAIPFASSLQKERHAMSLSALLAFALILSVGVATPGPTVLLAMSNGSRYGLRHALVGMLGAVTADVVMVALVGFGLGMLLEASETAFVTLKLAGAAWLAYVGVRMLLSSGGRAAAQAVDQAMPDRRTAFLKIRRPVARDRAAVRDPRSHDRRDRRRRDDRLRAARRALGARVESGRREVAEPRQRVAAADSRGICRVVPQGRELTRRCFRHTISANRPGDEADRTLRARNARRSVRNVAVAYRRARERRALRPHGFRLRTASPVRDAGRLSARHRLRLPVRGGRHVHARVEGSIDGNRAAYGRRDVCVVPSGRPRVGRRPAFQRDVRGHRRTMGFYDS</sequence>
<dbReference type="EMBL" id="KL404409">
    <property type="protein sequence ID" value="KEH15232.1"/>
    <property type="molecule type" value="Genomic_DNA"/>
</dbReference>
<feature type="region of interest" description="Disordered" evidence="6">
    <location>
        <begin position="177"/>
        <end position="198"/>
    </location>
</feature>
<reference evidence="8 10" key="2">
    <citation type="journal article" date="2014" name="BMC Genomics">
        <title>An improved genome release (version Mt4.0) for the model legume Medicago truncatula.</title>
        <authorList>
            <person name="Tang H."/>
            <person name="Krishnakumar V."/>
            <person name="Bidwell S."/>
            <person name="Rosen B."/>
            <person name="Chan A."/>
            <person name="Zhou S."/>
            <person name="Gentzbittel L."/>
            <person name="Childs K.L."/>
            <person name="Yandell M."/>
            <person name="Gundlach H."/>
            <person name="Mayer K.F."/>
            <person name="Schwartz D.C."/>
            <person name="Town C.D."/>
        </authorList>
    </citation>
    <scope>GENOME REANNOTATION</scope>
    <source>
        <strain evidence="8">A17</strain>
        <strain evidence="9 10">cv. Jemalong A17</strain>
    </source>
</reference>
<proteinExistence type="predicted"/>
<reference evidence="8 10" key="1">
    <citation type="journal article" date="2011" name="Nature">
        <title>The Medicago genome provides insight into the evolution of rhizobial symbioses.</title>
        <authorList>
            <person name="Young N.D."/>
            <person name="Debelle F."/>
            <person name="Oldroyd G.E."/>
            <person name="Geurts R."/>
            <person name="Cannon S.B."/>
            <person name="Udvardi M.K."/>
            <person name="Benedito V.A."/>
            <person name="Mayer K.F."/>
            <person name="Gouzy J."/>
            <person name="Schoof H."/>
            <person name="Van de Peer Y."/>
            <person name="Proost S."/>
            <person name="Cook D.R."/>
            <person name="Meyers B.C."/>
            <person name="Spannagl M."/>
            <person name="Cheung F."/>
            <person name="De Mita S."/>
            <person name="Krishnakumar V."/>
            <person name="Gundlach H."/>
            <person name="Zhou S."/>
            <person name="Mudge J."/>
            <person name="Bharti A.K."/>
            <person name="Murray J.D."/>
            <person name="Naoumkina M.A."/>
            <person name="Rosen B."/>
            <person name="Silverstein K.A."/>
            <person name="Tang H."/>
            <person name="Rombauts S."/>
            <person name="Zhao P.X."/>
            <person name="Zhou P."/>
            <person name="Barbe V."/>
            <person name="Bardou P."/>
            <person name="Bechner M."/>
            <person name="Bellec A."/>
            <person name="Berger A."/>
            <person name="Berges H."/>
            <person name="Bidwell S."/>
            <person name="Bisseling T."/>
            <person name="Choisne N."/>
            <person name="Couloux A."/>
            <person name="Denny R."/>
            <person name="Deshpande S."/>
            <person name="Dai X."/>
            <person name="Doyle J.J."/>
            <person name="Dudez A.M."/>
            <person name="Farmer A.D."/>
            <person name="Fouteau S."/>
            <person name="Franken C."/>
            <person name="Gibelin C."/>
            <person name="Gish J."/>
            <person name="Goldstein S."/>
            <person name="Gonzalez A.J."/>
            <person name="Green P.J."/>
            <person name="Hallab A."/>
            <person name="Hartog M."/>
            <person name="Hua A."/>
            <person name="Humphray S.J."/>
            <person name="Jeong D.H."/>
            <person name="Jing Y."/>
            <person name="Jocker A."/>
            <person name="Kenton S.M."/>
            <person name="Kim D.J."/>
            <person name="Klee K."/>
            <person name="Lai H."/>
            <person name="Lang C."/>
            <person name="Lin S."/>
            <person name="Macmil S.L."/>
            <person name="Magdelenat G."/>
            <person name="Matthews L."/>
            <person name="McCorrison J."/>
            <person name="Monaghan E.L."/>
            <person name="Mun J.H."/>
            <person name="Najar F.Z."/>
            <person name="Nicholson C."/>
            <person name="Noirot C."/>
            <person name="O'Bleness M."/>
            <person name="Paule C.R."/>
            <person name="Poulain J."/>
            <person name="Prion F."/>
            <person name="Qin B."/>
            <person name="Qu C."/>
            <person name="Retzel E.F."/>
            <person name="Riddle C."/>
            <person name="Sallet E."/>
            <person name="Samain S."/>
            <person name="Samson N."/>
            <person name="Sanders I."/>
            <person name="Saurat O."/>
            <person name="Scarpelli C."/>
            <person name="Schiex T."/>
            <person name="Segurens B."/>
            <person name="Severin A.J."/>
            <person name="Sherrier D.J."/>
            <person name="Shi R."/>
            <person name="Sims S."/>
            <person name="Singer S.R."/>
            <person name="Sinharoy S."/>
            <person name="Sterck L."/>
            <person name="Viollet A."/>
            <person name="Wang B.B."/>
            <person name="Wang K."/>
            <person name="Wang M."/>
            <person name="Wang X."/>
            <person name="Warfsmann J."/>
            <person name="Weissenbach J."/>
            <person name="White D.D."/>
            <person name="White J.D."/>
            <person name="Wiley G.B."/>
            <person name="Wincker P."/>
            <person name="Xing Y."/>
            <person name="Yang L."/>
            <person name="Yao Z."/>
            <person name="Ying F."/>
            <person name="Zhai J."/>
            <person name="Zhou L."/>
            <person name="Zuber A."/>
            <person name="Denarie J."/>
            <person name="Dixon R.A."/>
            <person name="May G.D."/>
            <person name="Schwartz D.C."/>
            <person name="Rogers J."/>
            <person name="Quetier F."/>
            <person name="Town C.D."/>
            <person name="Roe B.A."/>
        </authorList>
    </citation>
    <scope>NUCLEOTIDE SEQUENCE [LARGE SCALE GENOMIC DNA]</scope>
    <source>
        <strain evidence="8">A17</strain>
        <strain evidence="9 10">cv. Jemalong A17</strain>
    </source>
</reference>
<keyword evidence="10" id="KW-1185">Reference proteome</keyword>
<evidence type="ECO:0000313" key="8">
    <source>
        <dbReference type="EMBL" id="KEH15232.1"/>
    </source>
</evidence>
<dbReference type="AlphaFoldDB" id="A0A072TCU0"/>
<accession>A0A072TCU0</accession>
<feature type="transmembrane region" description="Helical" evidence="7">
    <location>
        <begin position="123"/>
        <end position="144"/>
    </location>
</feature>